<dbReference type="EMBL" id="MN990732">
    <property type="protein sequence ID" value="QIM10790.1"/>
    <property type="molecule type" value="Genomic_DNA"/>
</dbReference>
<organism evidence="1">
    <name type="scientific">uncultured Alphaproteobacteria bacterium</name>
    <dbReference type="NCBI Taxonomy" id="91750"/>
    <lineage>
        <taxon>Bacteria</taxon>
        <taxon>Pseudomonadati</taxon>
        <taxon>Pseudomonadota</taxon>
        <taxon>Alphaproteobacteria</taxon>
        <taxon>environmental samples</taxon>
    </lineage>
</organism>
<dbReference type="AlphaFoldDB" id="A0A6G8F3C1"/>
<evidence type="ECO:0000313" key="1">
    <source>
        <dbReference type="EMBL" id="QIM10790.1"/>
    </source>
</evidence>
<sequence length="312" mass="35557">MREQLPLMDEIITAMCERCLGEGQEVKVYKIDTNPDFTVQVSHDAPPLAELQRYLRIYPFVPQKDIFEGRNYAQPVAYWSHPDINGGDVLLTINRYSPGFSIEIQKPGLPAPDSEEALIKTRVWSEKMANMPDRSYDVLYDDLHFLSSRRYSIDVCSMGLFTNTGNILYSSRDQEAYIIDVQPFIQKPGISPTQTKGFNTPLYLTRGLLPGAASYAKEHAADQALIKLRTEIVAKSIAAAKRNRLNDVGGYLKGNMDSMLHVWELQLRRLNIPEHYHNDFLNQIGSIKQETRYGSPENLIKCFQIRGCNDYS</sequence>
<accession>A0A6G8F3C1</accession>
<name>A0A6G8F3C1_9PROT</name>
<protein>
    <submittedName>
        <fullName evidence="1">Uncharacterized protein</fullName>
    </submittedName>
</protein>
<gene>
    <name evidence="1" type="ORF">PlAlph_6820</name>
</gene>
<proteinExistence type="predicted"/>
<reference evidence="1" key="1">
    <citation type="journal article" date="2020" name="J. ISSAAS">
        <title>Lactobacilli and other gastrointestinal microbiota of Peromyscus leucopus, reservoir host for agents of Lyme disease and other zoonoses in North America.</title>
        <authorList>
            <person name="Milovic A."/>
            <person name="Bassam K."/>
            <person name="Shao H."/>
            <person name="Chatzistamou I."/>
            <person name="Tufts D.M."/>
            <person name="Diuk-Wasser M."/>
            <person name="Barbour A.G."/>
        </authorList>
    </citation>
    <scope>NUCLEOTIDE SEQUENCE</scope>
    <source>
        <strain evidence="1">LL90</strain>
    </source>
</reference>